<dbReference type="PROSITE" id="PS50801">
    <property type="entry name" value="STAS"/>
    <property type="match status" value="1"/>
</dbReference>
<protein>
    <recommendedName>
        <fullName evidence="2">Anti-sigma factor antagonist</fullName>
    </recommendedName>
</protein>
<accession>A0A8T8HWY5</accession>
<dbReference type="Gene3D" id="3.30.750.24">
    <property type="entry name" value="STAS domain"/>
    <property type="match status" value="1"/>
</dbReference>
<evidence type="ECO:0000313" key="5">
    <source>
        <dbReference type="Proteomes" id="UP000671828"/>
    </source>
</evidence>
<dbReference type="PANTHER" id="PTHR33495">
    <property type="entry name" value="ANTI-SIGMA FACTOR ANTAGONIST TM_1081-RELATED-RELATED"/>
    <property type="match status" value="1"/>
</dbReference>
<proteinExistence type="inferred from homology"/>
<dbReference type="NCBIfam" id="TIGR00377">
    <property type="entry name" value="ant_ant_sig"/>
    <property type="match status" value="1"/>
</dbReference>
<organism evidence="4 5">
    <name type="scientific">Saccharothrix algeriensis</name>
    <dbReference type="NCBI Taxonomy" id="173560"/>
    <lineage>
        <taxon>Bacteria</taxon>
        <taxon>Bacillati</taxon>
        <taxon>Actinomycetota</taxon>
        <taxon>Actinomycetes</taxon>
        <taxon>Pseudonocardiales</taxon>
        <taxon>Pseudonocardiaceae</taxon>
        <taxon>Saccharothrix</taxon>
    </lineage>
</organism>
<dbReference type="EMBL" id="CP072788">
    <property type="protein sequence ID" value="QTR03123.1"/>
    <property type="molecule type" value="Genomic_DNA"/>
</dbReference>
<gene>
    <name evidence="4" type="ORF">J7S33_29845</name>
</gene>
<dbReference type="Proteomes" id="UP000671828">
    <property type="component" value="Chromosome"/>
</dbReference>
<reference evidence="4" key="1">
    <citation type="submission" date="2021-04" db="EMBL/GenBank/DDBJ databases">
        <title>Saccharothrix algeriensis WGS.</title>
        <authorList>
            <person name="Stuskova K."/>
            <person name="Hakalova E."/>
            <person name="Tebbal A.B."/>
            <person name="Eichmeier A."/>
        </authorList>
    </citation>
    <scope>NUCLEOTIDE SEQUENCE</scope>
    <source>
        <strain evidence="4">NRRL B-24137</strain>
    </source>
</reference>
<dbReference type="Pfam" id="PF01740">
    <property type="entry name" value="STAS"/>
    <property type="match status" value="1"/>
</dbReference>
<dbReference type="GO" id="GO:0043856">
    <property type="term" value="F:anti-sigma factor antagonist activity"/>
    <property type="evidence" value="ECO:0007669"/>
    <property type="project" value="InterPro"/>
</dbReference>
<feature type="domain" description="STAS" evidence="3">
    <location>
        <begin position="12"/>
        <end position="121"/>
    </location>
</feature>
<dbReference type="InterPro" id="IPR002645">
    <property type="entry name" value="STAS_dom"/>
</dbReference>
<dbReference type="SUPFAM" id="SSF52091">
    <property type="entry name" value="SpoIIaa-like"/>
    <property type="match status" value="1"/>
</dbReference>
<dbReference type="CDD" id="cd07043">
    <property type="entry name" value="STAS_anti-anti-sigma_factors"/>
    <property type="match status" value="1"/>
</dbReference>
<dbReference type="PANTHER" id="PTHR33495:SF2">
    <property type="entry name" value="ANTI-SIGMA FACTOR ANTAGONIST TM_1081-RELATED"/>
    <property type="match status" value="1"/>
</dbReference>
<evidence type="ECO:0000259" key="3">
    <source>
        <dbReference type="PROSITE" id="PS50801"/>
    </source>
</evidence>
<evidence type="ECO:0000256" key="1">
    <source>
        <dbReference type="ARBA" id="ARBA00009013"/>
    </source>
</evidence>
<evidence type="ECO:0000256" key="2">
    <source>
        <dbReference type="RuleBase" id="RU003749"/>
    </source>
</evidence>
<name>A0A8T8HWY5_9PSEU</name>
<comment type="similarity">
    <text evidence="1 2">Belongs to the anti-sigma-factor antagonist family.</text>
</comment>
<evidence type="ECO:0000313" key="4">
    <source>
        <dbReference type="EMBL" id="QTR03123.1"/>
    </source>
</evidence>
<sequence>MGEICTTIPSAMITQVDRNDGLSVVELVGEIDMDCDGPVRAALCRQLDQRPAGLVVDLTGVDFFGSTGIRLLVEASARAQRLGVAFAVAARGRAVLRPLEITFVGLTLDVHPTRQDALDALRAGIVPAARRAGR</sequence>
<dbReference type="AlphaFoldDB" id="A0A8T8HWY5"/>
<dbReference type="InterPro" id="IPR036513">
    <property type="entry name" value="STAS_dom_sf"/>
</dbReference>
<dbReference type="InterPro" id="IPR003658">
    <property type="entry name" value="Anti-sigma_ant"/>
</dbReference>